<dbReference type="SUPFAM" id="SSF51905">
    <property type="entry name" value="FAD/NAD(P)-binding domain"/>
    <property type="match status" value="2"/>
</dbReference>
<protein>
    <recommendedName>
        <fullName evidence="6">Flavin-containing monooxygenase</fullName>
    </recommendedName>
</protein>
<dbReference type="Gene3D" id="3.50.50.60">
    <property type="entry name" value="FAD/NAD(P)-binding domain"/>
    <property type="match status" value="2"/>
</dbReference>
<dbReference type="OrthoDB" id="2915840at2759"/>
<organism evidence="4 5">
    <name type="scientific">Imshaugia aleurites</name>
    <dbReference type="NCBI Taxonomy" id="172621"/>
    <lineage>
        <taxon>Eukaryota</taxon>
        <taxon>Fungi</taxon>
        <taxon>Dikarya</taxon>
        <taxon>Ascomycota</taxon>
        <taxon>Pezizomycotina</taxon>
        <taxon>Lecanoromycetes</taxon>
        <taxon>OSLEUM clade</taxon>
        <taxon>Lecanoromycetidae</taxon>
        <taxon>Lecanorales</taxon>
        <taxon>Lecanorineae</taxon>
        <taxon>Parmeliaceae</taxon>
        <taxon>Imshaugia</taxon>
    </lineage>
</organism>
<comment type="caution">
    <text evidence="4">The sequence shown here is derived from an EMBL/GenBank/DDBJ whole genome shotgun (WGS) entry which is preliminary data.</text>
</comment>
<keyword evidence="3" id="KW-0560">Oxidoreductase</keyword>
<evidence type="ECO:0000256" key="1">
    <source>
        <dbReference type="ARBA" id="ARBA00022630"/>
    </source>
</evidence>
<dbReference type="GO" id="GO:0016491">
    <property type="term" value="F:oxidoreductase activity"/>
    <property type="evidence" value="ECO:0007669"/>
    <property type="project" value="UniProtKB-KW"/>
</dbReference>
<proteinExistence type="predicted"/>
<gene>
    <name evidence="4" type="ORF">IMSHALPRED_006942</name>
</gene>
<dbReference type="PANTHER" id="PTHR23023">
    <property type="entry name" value="DIMETHYLANILINE MONOOXYGENASE"/>
    <property type="match status" value="1"/>
</dbReference>
<dbReference type="InterPro" id="IPR036188">
    <property type="entry name" value="FAD/NAD-bd_sf"/>
</dbReference>
<dbReference type="InterPro" id="IPR050346">
    <property type="entry name" value="FMO-like"/>
</dbReference>
<evidence type="ECO:0000256" key="2">
    <source>
        <dbReference type="ARBA" id="ARBA00022827"/>
    </source>
</evidence>
<sequence>MEHPEVDVAIIGAGLAGIAFARFYLDTHPECRLTIFEKDGCIGGVWNKARVFDAFWVQSPLRMTSFSDVVLEVPKDAPKLYDTFEAKYVTQYLEDYVDSHVYNGRPLRSRVRLNAEVRNVEKLGNGWILQVDGAVPQSLRCIKLAVASGLTSSPIIPSFPRSRDWKTPILHHRDFGVHSKAILATSSAHKNITILGGGKSAADMVYASIKAGKNVNWIIRKTGEGPGIFMNPVATGRYKNNAEAGTTQNATSLNPSGFGPMLEWAQMLHHSVSERENLESKLFAADRRYKAWANYRTREGALPGFRELEPKASFFWNSGPIGMIQHDDFWDLVSQKVNVYRGDLSGTNSNSVILDDGREVLTDVLLCGTGWNASYPFFSSKQIFELGLPHEPGKDSEEERKSWNDLMDAADRQILEQYPILAKPPPECRPIGGASLTPARLYQGIASLTDSSIVFLGRARMSNNFRGAEAQAIWATAYWDKHVDIPPFEQVQREVAYMNAFSRRRYPSRGVDGLNFHTDLIWYTDTLLCEAGLTSHRKGWWGDSDEPCLASDFKDCKDEYMAKYGSTQAG</sequence>
<dbReference type="Pfam" id="PF13738">
    <property type="entry name" value="Pyr_redox_3"/>
    <property type="match status" value="1"/>
</dbReference>
<evidence type="ECO:0000313" key="4">
    <source>
        <dbReference type="EMBL" id="CAF9926365.1"/>
    </source>
</evidence>
<keyword evidence="1" id="KW-0285">Flavoprotein</keyword>
<dbReference type="AlphaFoldDB" id="A0A8H3IMG6"/>
<evidence type="ECO:0000256" key="3">
    <source>
        <dbReference type="ARBA" id="ARBA00023002"/>
    </source>
</evidence>
<dbReference type="EMBL" id="CAJPDT010000043">
    <property type="protein sequence ID" value="CAF9926365.1"/>
    <property type="molecule type" value="Genomic_DNA"/>
</dbReference>
<dbReference type="Proteomes" id="UP000664534">
    <property type="component" value="Unassembled WGS sequence"/>
</dbReference>
<name>A0A8H3IMG6_9LECA</name>
<evidence type="ECO:0000313" key="5">
    <source>
        <dbReference type="Proteomes" id="UP000664534"/>
    </source>
</evidence>
<keyword evidence="5" id="KW-1185">Reference proteome</keyword>
<evidence type="ECO:0008006" key="6">
    <source>
        <dbReference type="Google" id="ProtNLM"/>
    </source>
</evidence>
<accession>A0A8H3IMG6</accession>
<keyword evidence="2" id="KW-0274">FAD</keyword>
<reference evidence="4" key="1">
    <citation type="submission" date="2021-03" db="EMBL/GenBank/DDBJ databases">
        <authorList>
            <person name="Tagirdzhanova G."/>
        </authorList>
    </citation>
    <scope>NUCLEOTIDE SEQUENCE</scope>
</reference>